<keyword evidence="1" id="KW-0812">Transmembrane</keyword>
<keyword evidence="1" id="KW-1133">Transmembrane helix</keyword>
<dbReference type="RefSeq" id="WP_150900378.1">
    <property type="nucleotide sequence ID" value="NZ_CANMHX010000002.1"/>
</dbReference>
<comment type="caution">
    <text evidence="2">The sequence shown here is derived from an EMBL/GenBank/DDBJ whole genome shotgun (WGS) entry which is preliminary data.</text>
</comment>
<keyword evidence="3" id="KW-1185">Reference proteome</keyword>
<proteinExistence type="predicted"/>
<reference evidence="2 3" key="1">
    <citation type="submission" date="2019-09" db="EMBL/GenBank/DDBJ databases">
        <authorList>
            <person name="Cao W.R."/>
        </authorList>
    </citation>
    <scope>NUCLEOTIDE SEQUENCE [LARGE SCALE GENOMIC DNA]</scope>
    <source>
        <strain evidence="3">a4</strain>
    </source>
</reference>
<protein>
    <recommendedName>
        <fullName evidence="4">Phosphatidate cytidylyltransferase</fullName>
    </recommendedName>
</protein>
<dbReference type="EMBL" id="WAAU01000024">
    <property type="protein sequence ID" value="KAB1155269.1"/>
    <property type="molecule type" value="Genomic_DNA"/>
</dbReference>
<dbReference type="Proteomes" id="UP000467305">
    <property type="component" value="Unassembled WGS sequence"/>
</dbReference>
<accession>A0A7J5ADZ6</accession>
<feature type="transmembrane region" description="Helical" evidence="1">
    <location>
        <begin position="52"/>
        <end position="71"/>
    </location>
</feature>
<gene>
    <name evidence="2" type="ORF">F7018_12400</name>
</gene>
<dbReference type="AlphaFoldDB" id="A0A7J5ADZ6"/>
<evidence type="ECO:0000313" key="3">
    <source>
        <dbReference type="Proteomes" id="UP000467305"/>
    </source>
</evidence>
<organism evidence="2 3">
    <name type="scientific">Tenacibaculum aiptasiae</name>
    <dbReference type="NCBI Taxonomy" id="426481"/>
    <lineage>
        <taxon>Bacteria</taxon>
        <taxon>Pseudomonadati</taxon>
        <taxon>Bacteroidota</taxon>
        <taxon>Flavobacteriia</taxon>
        <taxon>Flavobacteriales</taxon>
        <taxon>Flavobacteriaceae</taxon>
        <taxon>Tenacibaculum</taxon>
    </lineage>
</organism>
<dbReference type="OrthoDB" id="9895415at2"/>
<evidence type="ECO:0008006" key="4">
    <source>
        <dbReference type="Google" id="ProtNLM"/>
    </source>
</evidence>
<keyword evidence="1" id="KW-0472">Membrane</keyword>
<sequence>MKLFLTLIVSILTYFGLQYYQTGSFITWVVLIVLWTAIDYFTYDNPFSWKDYILLVVILSVVEIATLYNYFGTL</sequence>
<evidence type="ECO:0000256" key="1">
    <source>
        <dbReference type="SAM" id="Phobius"/>
    </source>
</evidence>
<feature type="transmembrane region" description="Helical" evidence="1">
    <location>
        <begin position="25"/>
        <end position="43"/>
    </location>
</feature>
<name>A0A7J5ADZ6_9FLAO</name>
<evidence type="ECO:0000313" key="2">
    <source>
        <dbReference type="EMBL" id="KAB1155269.1"/>
    </source>
</evidence>